<protein>
    <submittedName>
        <fullName evidence="2">Gamma-glutamylcyclotransferase</fullName>
    </submittedName>
</protein>
<dbReference type="Gene3D" id="3.10.490.10">
    <property type="entry name" value="Gamma-glutamyl cyclotransferase-like"/>
    <property type="match status" value="1"/>
</dbReference>
<reference evidence="2" key="1">
    <citation type="submission" date="2021-03" db="EMBL/GenBank/DDBJ databases">
        <title>Proteiniclasticum marinus sp. nov., isolated from tidal flat sediment.</title>
        <authorList>
            <person name="Namirimu T."/>
            <person name="Yang J.-A."/>
            <person name="Yang S.-H."/>
            <person name="Kim Y.-J."/>
            <person name="Kwon K.K."/>
        </authorList>
    </citation>
    <scope>NUCLEOTIDE SEQUENCE</scope>
    <source>
        <strain evidence="2">SCR006</strain>
    </source>
</reference>
<accession>A0A939HCM5</accession>
<sequence>MILEATRASGEVYAVDRETPQRLHVLEGEGEIYAYEEVKVEMDGKEMQHVGTYRYLHEVKGENQIPYEEQPYGKERK</sequence>
<evidence type="ECO:0000313" key="2">
    <source>
        <dbReference type="EMBL" id="MBO1265522.1"/>
    </source>
</evidence>
<dbReference type="Pfam" id="PF06094">
    <property type="entry name" value="GGACT"/>
    <property type="match status" value="1"/>
</dbReference>
<dbReference type="EMBL" id="JAFNJU010000008">
    <property type="protein sequence ID" value="MBO1265522.1"/>
    <property type="molecule type" value="Genomic_DNA"/>
</dbReference>
<dbReference type="SUPFAM" id="SSF110857">
    <property type="entry name" value="Gamma-glutamyl cyclotransferase-like"/>
    <property type="match status" value="1"/>
</dbReference>
<evidence type="ECO:0000259" key="1">
    <source>
        <dbReference type="Pfam" id="PF06094"/>
    </source>
</evidence>
<gene>
    <name evidence="2" type="ORF">J3A84_10805</name>
</gene>
<dbReference type="InterPro" id="IPR009288">
    <property type="entry name" value="AIG2-like_dom"/>
</dbReference>
<name>A0A939HCM5_9CLOT</name>
<evidence type="ECO:0000313" key="3">
    <source>
        <dbReference type="Proteomes" id="UP000664218"/>
    </source>
</evidence>
<comment type="caution">
    <text evidence="2">The sequence shown here is derived from an EMBL/GenBank/DDBJ whole genome shotgun (WGS) entry which is preliminary data.</text>
</comment>
<dbReference type="AlphaFoldDB" id="A0A939HCM5"/>
<feature type="domain" description="Gamma-glutamylcyclotransferase AIG2-like" evidence="1">
    <location>
        <begin position="7"/>
        <end position="68"/>
    </location>
</feature>
<dbReference type="Proteomes" id="UP000664218">
    <property type="component" value="Unassembled WGS sequence"/>
</dbReference>
<organism evidence="2 3">
    <name type="scientific">Proteiniclasticum aestuarii</name>
    <dbReference type="NCBI Taxonomy" id="2817862"/>
    <lineage>
        <taxon>Bacteria</taxon>
        <taxon>Bacillati</taxon>
        <taxon>Bacillota</taxon>
        <taxon>Clostridia</taxon>
        <taxon>Eubacteriales</taxon>
        <taxon>Clostridiaceae</taxon>
        <taxon>Proteiniclasticum</taxon>
    </lineage>
</organism>
<dbReference type="InterPro" id="IPR036568">
    <property type="entry name" value="GGCT-like_sf"/>
</dbReference>
<dbReference type="RefSeq" id="WP_207600047.1">
    <property type="nucleotide sequence ID" value="NZ_JAFNJU010000008.1"/>
</dbReference>
<proteinExistence type="predicted"/>
<keyword evidence="3" id="KW-1185">Reference proteome</keyword>